<dbReference type="Pfam" id="PF25872">
    <property type="entry name" value="HTH_77"/>
    <property type="match status" value="1"/>
</dbReference>
<sequence>MAPELSLLTRVAWRDQEITGPQLRGLLALLADHLVSGCGTTRLIDALWPDRQPQHPSKALQILVSRARADLGAHLIEKTASGYRLNLTEEQVDATAVRVHADAAERHARAGEDLAALAEAEAGLALWAAPPTDGTFADDPLAVLRAARVPIYRSLERSRALALSRLGRHAEARPALDTLAARRPEDEEILAALLRSEAATTGTPAALRRYEDFRRRLRDDLGSDPGPTLRQIHRELIGGEAHVTRHNVPHEPNMLLGRDDDIAAVTALLRTARVTSIVGPGGLGKTRLAYAVARRAEQPVVYVVPLAGVTADHEVAAEVASALGVGESRQPPVGPRTVAPGAVSAIAAALGPGPGLLVLDNCEQVVQGVADLVNALVSMTRDLRVLTTSRTPLGLSSESVHPLPELALPAAVELFTQRARAARPGAALPADAVADLCRHLDGLPLAVELAAARVRVMTVPEITRRLDDRFALLRGGARDAPQRHHTLHAVVDWSWALLRPSGQAAMRALSIFPGGFDAAAARRLLGHDDVLTVLEHLVDQSLLKVEDTPAGVRFRMLETVREFAAARRDEADETEQVISDFLGWARDFGVSHHESLLGAAAFTAAELIRTEQDNLVLALRYGLARCDGGTVAATSAVLAGLWTLDANYPRMLTLTDETAPVLSHFRPEPPFLEVTRTTSVLAVAHTFMMLGPRATRALVTLRRLPPPPPGTLIGALATVLCAVPEMAVDPAALLRFCDHPEPLVAGVGNCLASYVFEQSGQPEHALAAARRMLGALADRPVPWIRVLAHSRVGELCMQAELGEEARGNLTAALNLLTESGPWLDVLQIRWALVLVNLQLGAVDEAERWLALATYDRADDAYRMRSFETGVRAEVALARGDVEAGLRLWRAAVDQLATPLDPLVWAQPDGDPPWILEVRAAAVVAHARRGGLDAVEKLVDDLSGKLAALLARPLDNPPAFLAQLPICGAMLLALAMVDLERGDRTGDEQLLASGARLIALAERFGCLRNFQPSMSSAAARRAAEQADRAAYDEASASYAALGHDDLRAAALTALRARPSAGQRDGSRSYSLRAHR</sequence>
<dbReference type="SMART" id="SM01043">
    <property type="entry name" value="BTAD"/>
    <property type="match status" value="1"/>
</dbReference>
<dbReference type="SUPFAM" id="SSF52540">
    <property type="entry name" value="P-loop containing nucleoside triphosphate hydrolases"/>
    <property type="match status" value="1"/>
</dbReference>
<feature type="domain" description="Bacterial transcriptional activator" evidence="1">
    <location>
        <begin position="92"/>
        <end position="237"/>
    </location>
</feature>
<dbReference type="InterPro" id="IPR058852">
    <property type="entry name" value="HTH_77"/>
</dbReference>
<dbReference type="InterPro" id="IPR005158">
    <property type="entry name" value="BTAD"/>
</dbReference>
<dbReference type="EMBL" id="FMHV01000002">
    <property type="protein sequence ID" value="SCL32980.1"/>
    <property type="molecule type" value="Genomic_DNA"/>
</dbReference>
<dbReference type="AlphaFoldDB" id="A0A1C6STY7"/>
<evidence type="ECO:0000313" key="3">
    <source>
        <dbReference type="Proteomes" id="UP000199413"/>
    </source>
</evidence>
<dbReference type="InterPro" id="IPR036388">
    <property type="entry name" value="WH-like_DNA-bd_sf"/>
</dbReference>
<dbReference type="Proteomes" id="UP000199413">
    <property type="component" value="Unassembled WGS sequence"/>
</dbReference>
<evidence type="ECO:0000313" key="2">
    <source>
        <dbReference type="EMBL" id="SCL32980.1"/>
    </source>
</evidence>
<dbReference type="InterPro" id="IPR027417">
    <property type="entry name" value="P-loop_NTPase"/>
</dbReference>
<evidence type="ECO:0000259" key="1">
    <source>
        <dbReference type="SMART" id="SM01043"/>
    </source>
</evidence>
<dbReference type="Gene3D" id="1.25.40.10">
    <property type="entry name" value="Tetratricopeptide repeat domain"/>
    <property type="match status" value="1"/>
</dbReference>
<keyword evidence="3" id="KW-1185">Reference proteome</keyword>
<dbReference type="Pfam" id="PF03704">
    <property type="entry name" value="BTAD"/>
    <property type="match status" value="1"/>
</dbReference>
<dbReference type="PANTHER" id="PTHR47691:SF3">
    <property type="entry name" value="HTH-TYPE TRANSCRIPTIONAL REGULATOR RV0890C-RELATED"/>
    <property type="match status" value="1"/>
</dbReference>
<accession>A0A1C6STY7</accession>
<proteinExistence type="predicted"/>
<dbReference type="PANTHER" id="PTHR47691">
    <property type="entry name" value="REGULATOR-RELATED"/>
    <property type="match status" value="1"/>
</dbReference>
<protein>
    <submittedName>
        <fullName evidence="2">Predicted ATPase</fullName>
    </submittedName>
</protein>
<dbReference type="SUPFAM" id="SSF48452">
    <property type="entry name" value="TPR-like"/>
    <property type="match status" value="1"/>
</dbReference>
<dbReference type="Gene3D" id="1.10.10.10">
    <property type="entry name" value="Winged helix-like DNA-binding domain superfamily/Winged helix DNA-binding domain"/>
    <property type="match status" value="1"/>
</dbReference>
<dbReference type="InterPro" id="IPR011990">
    <property type="entry name" value="TPR-like_helical_dom_sf"/>
</dbReference>
<dbReference type="STRING" id="568872.GA0070624_4616"/>
<dbReference type="OrthoDB" id="33864at2"/>
<reference evidence="3" key="1">
    <citation type="submission" date="2016-06" db="EMBL/GenBank/DDBJ databases">
        <authorList>
            <person name="Varghese N."/>
            <person name="Submissions Spin"/>
        </authorList>
    </citation>
    <scope>NUCLEOTIDE SEQUENCE [LARGE SCALE GENOMIC DNA]</scope>
    <source>
        <strain evidence="3">DSM 45431</strain>
    </source>
</reference>
<gene>
    <name evidence="2" type="ORF">GA0070624_4616</name>
</gene>
<organism evidence="2 3">
    <name type="scientific">Micromonospora rhizosphaerae</name>
    <dbReference type="NCBI Taxonomy" id="568872"/>
    <lineage>
        <taxon>Bacteria</taxon>
        <taxon>Bacillati</taxon>
        <taxon>Actinomycetota</taxon>
        <taxon>Actinomycetes</taxon>
        <taxon>Micromonosporales</taxon>
        <taxon>Micromonosporaceae</taxon>
        <taxon>Micromonospora</taxon>
    </lineage>
</organism>
<dbReference type="RefSeq" id="WP_091344383.1">
    <property type="nucleotide sequence ID" value="NZ_FMHV01000002.1"/>
</dbReference>
<name>A0A1C6STY7_9ACTN</name>